<keyword evidence="1" id="KW-0732">Signal</keyword>
<dbReference type="Gene3D" id="2.130.10.130">
    <property type="entry name" value="Integrin alpha, N-terminal"/>
    <property type="match status" value="4"/>
</dbReference>
<name>A0A344TK46_9BACT</name>
<evidence type="ECO:0000313" key="3">
    <source>
        <dbReference type="EMBL" id="AXE19017.1"/>
    </source>
</evidence>
<dbReference type="InterPro" id="IPR028994">
    <property type="entry name" value="Integrin_alpha_N"/>
</dbReference>
<evidence type="ECO:0000256" key="1">
    <source>
        <dbReference type="ARBA" id="ARBA00022729"/>
    </source>
</evidence>
<protein>
    <submittedName>
        <fullName evidence="3">RNA-binding protein</fullName>
    </submittedName>
</protein>
<dbReference type="PANTHER" id="PTHR16026:SF0">
    <property type="entry name" value="CARTILAGE ACIDIC PROTEIN 1"/>
    <property type="match status" value="1"/>
</dbReference>
<dbReference type="Pfam" id="PF13517">
    <property type="entry name" value="FG-GAP_3"/>
    <property type="match status" value="5"/>
</dbReference>
<dbReference type="Pfam" id="PF01839">
    <property type="entry name" value="FG-GAP"/>
    <property type="match status" value="1"/>
</dbReference>
<gene>
    <name evidence="3" type="ORF">DR864_15295</name>
</gene>
<dbReference type="OrthoDB" id="9816120at2"/>
<keyword evidence="4" id="KW-1185">Reference proteome</keyword>
<proteinExistence type="predicted"/>
<dbReference type="InterPro" id="IPR013517">
    <property type="entry name" value="FG-GAP"/>
</dbReference>
<dbReference type="InterPro" id="IPR011519">
    <property type="entry name" value="UnbV_ASPIC"/>
</dbReference>
<dbReference type="Pfam" id="PF07593">
    <property type="entry name" value="UnbV_ASPIC"/>
    <property type="match status" value="1"/>
</dbReference>
<accession>A0A344TK46</accession>
<dbReference type="SUPFAM" id="SSF69318">
    <property type="entry name" value="Integrin alpha N-terminal domain"/>
    <property type="match status" value="3"/>
</dbReference>
<sequence length="1112" mass="124093">MKKMKGNTWGVLIFSLFFLTNCSKNSNNSADGPALFEQIAPEKSGVTFANVVRDTRELNILDYLYFYNGGGVAVGDVNNDGLSDVFFVSNQQKNHLYLNKTKAGTGIKMEDVSEKANIGGSANWKTGVTMADVNGDGWLDIYVCAVSNYKSFKGHNELFINNQDGTFTEKSKEYGLDFQGFSTQAAFFDYDHDGDLDMYLLNHAVHTSISYDRVNVRALERDELAGDYLFRNDGKAFTNVSIKAGIYAAPQGYGLGISVGDLNNDGWEDIYVANDFHEDDYYYINQKDGTFKEALREHFTHTSKFSMGNDMADINNDGLLDIVTVDMYPQDPKVEKSSMGEDPLDVYLYKLQFGYYNQYTRNTLQLNLGGERFSDIGAMSGISATDWSWSPLLADYDNDGIKDLFISNGIERRPNDLEYIKYVSNPMVEIMLEKGKKSDKEALDKMPNGRWHNYLYKGTDSLLFEDKSLAWGFKEFNCANGAAYADLDNDGDLELITNNLNAPAGIYENKANELFKNAFLKVKLQGQKGNGFGIGAKIYLKTNGKWLYQHNMPTRGFMSSVEPWLTFGLGKTATIDSLVVVWPTQKTQILTNVKSNQTLTLRQEAATSQWKLPAGKAPIFEDVTQQYPVDFVHKENEYYDFTREPLMPFKISTEGSKMAVGDVNGDGLDDFYVGGPKYQAGKLFVQQTDGQFAESKQGAFLTDTLCEDIDAAFLDVDGDKDLDLYVVSGGNEFFAQDEPLLDRLYINDGKGNFARNRAALPKLYGNKSCVKAADVDKDGDLDLFVGGRVVAFHYGQIPDSYLLINNGKGIFTDQTDKLAPELRKAGMITDATWTDIDNDKDVDLVIVGDWMGITVFENEKSSLEMKHTSLEDKKGFWQTIKPADLDGDGDVDFVVGNLGTNSKFRRHTDAKLRMYAGDFLKSGAKYDQILAYGEGDEFYPVASKDELGKTLPFLNKRFPNNKDFAGNTLGKIFKSAELKAAEEREVNIFESVWVENTGKGEFTLHYLPSEAQVSKIFALNIADVTKDGKPDILLGGNFYNVSTYQGRYDASYGLVLENNFAKAKGRFTPLLPTSSGFLLTGEVRDIQSIKNGKDTRFLVSRSGAGLLMFKTK</sequence>
<dbReference type="KEGG" id="run:DR864_15295"/>
<dbReference type="Proteomes" id="UP000251993">
    <property type="component" value="Chromosome"/>
</dbReference>
<evidence type="ECO:0000259" key="2">
    <source>
        <dbReference type="Pfam" id="PF07593"/>
    </source>
</evidence>
<dbReference type="PANTHER" id="PTHR16026">
    <property type="entry name" value="CARTILAGE ACIDIC PROTEIN 1"/>
    <property type="match status" value="1"/>
</dbReference>
<dbReference type="EMBL" id="CP030850">
    <property type="protein sequence ID" value="AXE19017.1"/>
    <property type="molecule type" value="Genomic_DNA"/>
</dbReference>
<organism evidence="3 4">
    <name type="scientific">Runella rosea</name>
    <dbReference type="NCBI Taxonomy" id="2259595"/>
    <lineage>
        <taxon>Bacteria</taxon>
        <taxon>Pseudomonadati</taxon>
        <taxon>Bacteroidota</taxon>
        <taxon>Cytophagia</taxon>
        <taxon>Cytophagales</taxon>
        <taxon>Spirosomataceae</taxon>
        <taxon>Runella</taxon>
    </lineage>
</organism>
<dbReference type="AlphaFoldDB" id="A0A344TK46"/>
<reference evidence="3 4" key="1">
    <citation type="submission" date="2018-07" db="EMBL/GenBank/DDBJ databases">
        <title>Genome sequencing of Runella.</title>
        <authorList>
            <person name="Baek M.-G."/>
            <person name="Yi H."/>
        </authorList>
    </citation>
    <scope>NUCLEOTIDE SEQUENCE [LARGE SCALE GENOMIC DNA]</scope>
    <source>
        <strain evidence="3 4">HYN0085</strain>
    </source>
</reference>
<feature type="domain" description="ASPIC/UnbV" evidence="2">
    <location>
        <begin position="533"/>
        <end position="600"/>
    </location>
</feature>
<dbReference type="InterPro" id="IPR027039">
    <property type="entry name" value="Crtac1"/>
</dbReference>
<evidence type="ECO:0000313" key="4">
    <source>
        <dbReference type="Proteomes" id="UP000251993"/>
    </source>
</evidence>